<name>A0A915JZ41_ROMCU</name>
<dbReference type="WBParaSite" id="nRc.2.0.1.t31761-RA">
    <property type="protein sequence ID" value="nRc.2.0.1.t31761-RA"/>
    <property type="gene ID" value="nRc.2.0.1.g31761"/>
</dbReference>
<protein>
    <submittedName>
        <fullName evidence="2">Uncharacterized protein</fullName>
    </submittedName>
</protein>
<accession>A0A915JZ41</accession>
<reference evidence="2" key="1">
    <citation type="submission" date="2022-11" db="UniProtKB">
        <authorList>
            <consortium name="WormBaseParasite"/>
        </authorList>
    </citation>
    <scope>IDENTIFICATION</scope>
</reference>
<evidence type="ECO:0000313" key="1">
    <source>
        <dbReference type="Proteomes" id="UP000887565"/>
    </source>
</evidence>
<keyword evidence="1" id="KW-1185">Reference proteome</keyword>
<organism evidence="1 2">
    <name type="scientific">Romanomermis culicivorax</name>
    <name type="common">Nematode worm</name>
    <dbReference type="NCBI Taxonomy" id="13658"/>
    <lineage>
        <taxon>Eukaryota</taxon>
        <taxon>Metazoa</taxon>
        <taxon>Ecdysozoa</taxon>
        <taxon>Nematoda</taxon>
        <taxon>Enoplea</taxon>
        <taxon>Dorylaimia</taxon>
        <taxon>Mermithida</taxon>
        <taxon>Mermithoidea</taxon>
        <taxon>Mermithidae</taxon>
        <taxon>Romanomermis</taxon>
    </lineage>
</organism>
<proteinExistence type="predicted"/>
<evidence type="ECO:0000313" key="2">
    <source>
        <dbReference type="WBParaSite" id="nRc.2.0.1.t31761-RA"/>
    </source>
</evidence>
<sequence length="69" mass="7622">MNSYLMANKHFDRWSRIACVFCIPGENNTRKYFGITFSHGNANGPLSRLVITSATCFLLSSTGSSQSTI</sequence>
<dbReference type="Proteomes" id="UP000887565">
    <property type="component" value="Unplaced"/>
</dbReference>
<dbReference type="AlphaFoldDB" id="A0A915JZ41"/>